<reference evidence="14 15" key="1">
    <citation type="submission" date="2018-11" db="EMBL/GenBank/DDBJ databases">
        <authorList>
            <person name="Da X."/>
        </authorList>
    </citation>
    <scope>NUCLEOTIDE SEQUENCE [LARGE SCALE GENOMIC DNA]</scope>
    <source>
        <strain evidence="14 15">S14-144</strain>
    </source>
</reference>
<comment type="catalytic activity">
    <reaction evidence="1">
        <text>(7,8-dihydropterin-6-yl)methyl diphosphate + 4-aminobenzoate = 7,8-dihydropteroate + diphosphate</text>
        <dbReference type="Rhea" id="RHEA:19949"/>
        <dbReference type="ChEBI" id="CHEBI:17836"/>
        <dbReference type="ChEBI" id="CHEBI:17839"/>
        <dbReference type="ChEBI" id="CHEBI:33019"/>
        <dbReference type="ChEBI" id="CHEBI:72950"/>
        <dbReference type="EC" id="2.5.1.15"/>
    </reaction>
</comment>
<reference evidence="14 15" key="2">
    <citation type="submission" date="2018-12" db="EMBL/GenBank/DDBJ databases">
        <title>Nakamurella antarcticus sp. nov., isolated from Antarctica South Shetland Islands soil.</title>
        <authorList>
            <person name="Peng F."/>
        </authorList>
    </citation>
    <scope>NUCLEOTIDE SEQUENCE [LARGE SCALE GENOMIC DNA]</scope>
    <source>
        <strain evidence="14 15">S14-144</strain>
    </source>
</reference>
<protein>
    <recommendedName>
        <fullName evidence="6">Dihydropteroate synthase</fullName>
        <ecNumber evidence="5">2.5.1.15</ecNumber>
    </recommendedName>
    <alternativeName>
        <fullName evidence="11">Dihydropteroate pyrophosphorylase</fullName>
    </alternativeName>
</protein>
<keyword evidence="15" id="KW-1185">Reference proteome</keyword>
<evidence type="ECO:0000256" key="6">
    <source>
        <dbReference type="ARBA" id="ARBA00016919"/>
    </source>
</evidence>
<dbReference type="Gene3D" id="3.20.20.20">
    <property type="entry name" value="Dihydropteroate synthase-like"/>
    <property type="match status" value="1"/>
</dbReference>
<dbReference type="GO" id="GO:0046656">
    <property type="term" value="P:folic acid biosynthetic process"/>
    <property type="evidence" value="ECO:0007669"/>
    <property type="project" value="UniProtKB-KW"/>
</dbReference>
<dbReference type="InterPro" id="IPR045031">
    <property type="entry name" value="DHP_synth-like"/>
</dbReference>
<dbReference type="OrthoDB" id="9811744at2"/>
<evidence type="ECO:0000256" key="4">
    <source>
        <dbReference type="ARBA" id="ARBA00009503"/>
    </source>
</evidence>
<dbReference type="InterPro" id="IPR000489">
    <property type="entry name" value="Pterin-binding_dom"/>
</dbReference>
<dbReference type="GO" id="GO:0005829">
    <property type="term" value="C:cytosol"/>
    <property type="evidence" value="ECO:0007669"/>
    <property type="project" value="TreeGrafter"/>
</dbReference>
<comment type="similarity">
    <text evidence="4">Belongs to the DHPS family.</text>
</comment>
<dbReference type="EC" id="2.5.1.15" evidence="5"/>
<keyword evidence="8" id="KW-0479">Metal-binding</keyword>
<dbReference type="GO" id="GO:0046872">
    <property type="term" value="F:metal ion binding"/>
    <property type="evidence" value="ECO:0007669"/>
    <property type="project" value="UniProtKB-KW"/>
</dbReference>
<dbReference type="CDD" id="cd00739">
    <property type="entry name" value="DHPS"/>
    <property type="match status" value="1"/>
</dbReference>
<dbReference type="KEGG" id="nak:EH165_12975"/>
<evidence type="ECO:0000256" key="11">
    <source>
        <dbReference type="ARBA" id="ARBA00030193"/>
    </source>
</evidence>
<gene>
    <name evidence="14" type="primary">folP</name>
    <name evidence="14" type="ORF">EH165_12975</name>
</gene>
<dbReference type="PROSITE" id="PS00793">
    <property type="entry name" value="DHPS_2"/>
    <property type="match status" value="1"/>
</dbReference>
<dbReference type="NCBIfam" id="TIGR01496">
    <property type="entry name" value="DHPS"/>
    <property type="match status" value="1"/>
</dbReference>
<evidence type="ECO:0000256" key="2">
    <source>
        <dbReference type="ARBA" id="ARBA00001946"/>
    </source>
</evidence>
<dbReference type="FunFam" id="3.20.20.20:FF:000006">
    <property type="entry name" value="Dihydropteroate synthase"/>
    <property type="match status" value="1"/>
</dbReference>
<evidence type="ECO:0000256" key="10">
    <source>
        <dbReference type="ARBA" id="ARBA00022909"/>
    </source>
</evidence>
<keyword evidence="7 14" id="KW-0808">Transferase</keyword>
<dbReference type="GO" id="GO:0004156">
    <property type="term" value="F:dihydropteroate synthase activity"/>
    <property type="evidence" value="ECO:0007669"/>
    <property type="project" value="UniProtKB-EC"/>
</dbReference>
<keyword evidence="10" id="KW-0289">Folate biosynthesis</keyword>
<dbReference type="AlphaFoldDB" id="A0A3G8ZQT0"/>
<accession>A0A3G8ZQT0</accession>
<comment type="pathway">
    <text evidence="3">Cofactor biosynthesis; tetrahydrofolate biosynthesis; 7,8-dihydrofolate from 2-amino-4-hydroxy-6-hydroxymethyl-7,8-dihydropteridine diphosphate and 4-aminobenzoate: step 1/2.</text>
</comment>
<evidence type="ECO:0000259" key="13">
    <source>
        <dbReference type="PROSITE" id="PS50972"/>
    </source>
</evidence>
<dbReference type="SUPFAM" id="SSF51717">
    <property type="entry name" value="Dihydropteroate synthetase-like"/>
    <property type="match status" value="1"/>
</dbReference>
<name>A0A3G8ZQT0_9ACTN</name>
<dbReference type="InterPro" id="IPR006390">
    <property type="entry name" value="DHP_synth_dom"/>
</dbReference>
<evidence type="ECO:0000256" key="8">
    <source>
        <dbReference type="ARBA" id="ARBA00022723"/>
    </source>
</evidence>
<evidence type="ECO:0000256" key="9">
    <source>
        <dbReference type="ARBA" id="ARBA00022842"/>
    </source>
</evidence>
<dbReference type="PANTHER" id="PTHR20941">
    <property type="entry name" value="FOLATE SYNTHESIS PROTEINS"/>
    <property type="match status" value="1"/>
</dbReference>
<proteinExistence type="inferred from homology"/>
<evidence type="ECO:0000256" key="12">
    <source>
        <dbReference type="SAM" id="MobiDB-lite"/>
    </source>
</evidence>
<evidence type="ECO:0000313" key="15">
    <source>
        <dbReference type="Proteomes" id="UP000268084"/>
    </source>
</evidence>
<dbReference type="EMBL" id="CP034170">
    <property type="protein sequence ID" value="AZI59613.1"/>
    <property type="molecule type" value="Genomic_DNA"/>
</dbReference>
<evidence type="ECO:0000313" key="14">
    <source>
        <dbReference type="EMBL" id="AZI59613.1"/>
    </source>
</evidence>
<organism evidence="14 15">
    <name type="scientific">Nakamurella antarctica</name>
    <dbReference type="NCBI Taxonomy" id="1902245"/>
    <lineage>
        <taxon>Bacteria</taxon>
        <taxon>Bacillati</taxon>
        <taxon>Actinomycetota</taxon>
        <taxon>Actinomycetes</taxon>
        <taxon>Nakamurellales</taxon>
        <taxon>Nakamurellaceae</taxon>
        <taxon>Nakamurella</taxon>
    </lineage>
</organism>
<dbReference type="InterPro" id="IPR011005">
    <property type="entry name" value="Dihydropteroate_synth-like_sf"/>
</dbReference>
<dbReference type="Proteomes" id="UP000268084">
    <property type="component" value="Chromosome"/>
</dbReference>
<evidence type="ECO:0000256" key="3">
    <source>
        <dbReference type="ARBA" id="ARBA00004763"/>
    </source>
</evidence>
<keyword evidence="9" id="KW-0460">Magnesium</keyword>
<dbReference type="PANTHER" id="PTHR20941:SF1">
    <property type="entry name" value="FOLIC ACID SYNTHESIS PROTEIN FOL1"/>
    <property type="match status" value="1"/>
</dbReference>
<dbReference type="Pfam" id="PF00809">
    <property type="entry name" value="Pterin_bind"/>
    <property type="match status" value="1"/>
</dbReference>
<dbReference type="PROSITE" id="PS50972">
    <property type="entry name" value="PTERIN_BINDING"/>
    <property type="match status" value="1"/>
</dbReference>
<comment type="cofactor">
    <cofactor evidence="2">
        <name>Mg(2+)</name>
        <dbReference type="ChEBI" id="CHEBI:18420"/>
    </cofactor>
</comment>
<dbReference type="GO" id="GO:0046654">
    <property type="term" value="P:tetrahydrofolate biosynthetic process"/>
    <property type="evidence" value="ECO:0007669"/>
    <property type="project" value="TreeGrafter"/>
</dbReference>
<evidence type="ECO:0000256" key="1">
    <source>
        <dbReference type="ARBA" id="ARBA00000012"/>
    </source>
</evidence>
<feature type="domain" description="Pterin-binding" evidence="13">
    <location>
        <begin position="1"/>
        <end position="255"/>
    </location>
</feature>
<feature type="region of interest" description="Disordered" evidence="12">
    <location>
        <begin position="301"/>
        <end position="324"/>
    </location>
</feature>
<evidence type="ECO:0000256" key="7">
    <source>
        <dbReference type="ARBA" id="ARBA00022679"/>
    </source>
</evidence>
<evidence type="ECO:0000256" key="5">
    <source>
        <dbReference type="ARBA" id="ARBA00012458"/>
    </source>
</evidence>
<sequence>MGILNVTPDSFSDGGRWDSVEAAISRGMELVAEGADMVDVGGESTRPGANRVDPAEEAARVLPVIAALAAEGVACSVDTTRSALAAASLAAGASLVNDVSGGLADPAMAQVVADAGVPWILMHWRGHSDVMGAMNTYSDVVADVRDELLRRVDDALAHGIDERSLIIDPGLGFAKDGEQNWELLRGIGTLTALGLPVLIGASRKRFLGELLAGSDGSREPAARDGATAAITLMAADRDVWAVRVHEPQPSRDALKVHQAWNAAAFSGAPSFVAAESPLCAARRTGSEPPVRVGMFYPGMTNTDSVAATDHTPKPGTAQRGSHHD</sequence>